<dbReference type="Gene3D" id="3.60.10.10">
    <property type="entry name" value="Endonuclease/exonuclease/phosphatase"/>
    <property type="match status" value="1"/>
</dbReference>
<proteinExistence type="predicted"/>
<keyword evidence="2" id="KW-0540">Nuclease</keyword>
<name>A0AAE3TBJ7_9RHOB</name>
<evidence type="ECO:0000259" key="1">
    <source>
        <dbReference type="Pfam" id="PF03372"/>
    </source>
</evidence>
<comment type="caution">
    <text evidence="2">The sequence shown here is derived from an EMBL/GenBank/DDBJ whole genome shotgun (WGS) entry which is preliminary data.</text>
</comment>
<dbReference type="InterPro" id="IPR005135">
    <property type="entry name" value="Endo/exonuclease/phosphatase"/>
</dbReference>
<dbReference type="Pfam" id="PF03372">
    <property type="entry name" value="Exo_endo_phos"/>
    <property type="match status" value="1"/>
</dbReference>
<protein>
    <submittedName>
        <fullName evidence="2">Endonuclease/exonuclease/phosphatase family protein</fullName>
    </submittedName>
</protein>
<dbReference type="InterPro" id="IPR051916">
    <property type="entry name" value="GPI-anchor_lipid_remodeler"/>
</dbReference>
<gene>
    <name evidence="2" type="ORF">P1J78_20325</name>
</gene>
<keyword evidence="2" id="KW-0378">Hydrolase</keyword>
<dbReference type="InterPro" id="IPR036691">
    <property type="entry name" value="Endo/exonu/phosph_ase_sf"/>
</dbReference>
<dbReference type="GO" id="GO:0016020">
    <property type="term" value="C:membrane"/>
    <property type="evidence" value="ECO:0007669"/>
    <property type="project" value="GOC"/>
</dbReference>
<dbReference type="GO" id="GO:0004519">
    <property type="term" value="F:endonuclease activity"/>
    <property type="evidence" value="ECO:0007669"/>
    <property type="project" value="UniProtKB-KW"/>
</dbReference>
<accession>A0AAE3TBJ7</accession>
<sequence length="343" mass="36095">MRRPVTRAIAAMTAPSPQERDAAAAARGSAAAHAEFMAAWPCLSTVEVAQPPGPARTAEALTVAAWNIERCKNVAASAALIRRAGADVVLATEMDHGMARSGQRHTTRDLAEAMGVGYAFGTEFVELGAGDLRETEVFGDTPNAQGLHGNALLSRWPLREVALIPLDDGGGWFLRAPKNDGQYRVGGRMAMGARIDMGAGPLTLASVHLESESDAAGRQAQIARLLETLDALYGAGPAVVGGDLNTRDLGDAGPAGPEMLPDPAAVEPCFATFAAHGFDWRHANTGATTTRLPPWAPRDRPLRRLDWLFTRGVTAGAPAVVPALSEDGDYLSDHELVSARITP</sequence>
<dbReference type="AlphaFoldDB" id="A0AAE3TBJ7"/>
<dbReference type="PANTHER" id="PTHR14859:SF1">
    <property type="entry name" value="PGAP2-INTERACTING PROTEIN"/>
    <property type="match status" value="1"/>
</dbReference>
<dbReference type="RefSeq" id="WP_275569223.1">
    <property type="nucleotide sequence ID" value="NZ_JARGYC010000075.1"/>
</dbReference>
<reference evidence="2" key="1">
    <citation type="submission" date="2023-03" db="EMBL/GenBank/DDBJ databases">
        <title>Multiphase analysis and comparison of six strains from genera Psychromarinibacter, Lutimaribacter, and Maritimibacter, including a novel species: Psychromarinibacter sediminicola sp. nov.</title>
        <authorList>
            <person name="Wang Y.-H."/>
            <person name="Ye M.-Q."/>
            <person name="Du Z.-J."/>
        </authorList>
    </citation>
    <scope>NUCLEOTIDE SEQUENCE</scope>
    <source>
        <strain evidence="2">C21-152</strain>
    </source>
</reference>
<dbReference type="GO" id="GO:0006506">
    <property type="term" value="P:GPI anchor biosynthetic process"/>
    <property type="evidence" value="ECO:0007669"/>
    <property type="project" value="TreeGrafter"/>
</dbReference>
<evidence type="ECO:0000313" key="2">
    <source>
        <dbReference type="EMBL" id="MDF0603099.1"/>
    </source>
</evidence>
<feature type="domain" description="Endonuclease/exonuclease/phosphatase" evidence="1">
    <location>
        <begin position="65"/>
        <end position="334"/>
    </location>
</feature>
<keyword evidence="3" id="KW-1185">Reference proteome</keyword>
<dbReference type="Proteomes" id="UP001220964">
    <property type="component" value="Unassembled WGS sequence"/>
</dbReference>
<dbReference type="EMBL" id="JARGYC010000075">
    <property type="protein sequence ID" value="MDF0603099.1"/>
    <property type="molecule type" value="Genomic_DNA"/>
</dbReference>
<organism evidence="2 3">
    <name type="scientific">Psychromarinibacter sediminicola</name>
    <dbReference type="NCBI Taxonomy" id="3033385"/>
    <lineage>
        <taxon>Bacteria</taxon>
        <taxon>Pseudomonadati</taxon>
        <taxon>Pseudomonadota</taxon>
        <taxon>Alphaproteobacteria</taxon>
        <taxon>Rhodobacterales</taxon>
        <taxon>Paracoccaceae</taxon>
        <taxon>Psychromarinibacter</taxon>
    </lineage>
</organism>
<dbReference type="PANTHER" id="PTHR14859">
    <property type="entry name" value="CALCOFLUOR WHITE HYPERSENSITIVE PROTEIN PRECURSOR"/>
    <property type="match status" value="1"/>
</dbReference>
<evidence type="ECO:0000313" key="3">
    <source>
        <dbReference type="Proteomes" id="UP001220964"/>
    </source>
</evidence>
<keyword evidence="2" id="KW-0255">Endonuclease</keyword>
<dbReference type="SUPFAM" id="SSF56219">
    <property type="entry name" value="DNase I-like"/>
    <property type="match status" value="1"/>
</dbReference>